<evidence type="ECO:0000259" key="2">
    <source>
        <dbReference type="Pfam" id="PF00561"/>
    </source>
</evidence>
<sequence>MSFTVDQVPALPEGFADQFTSRTVDVGSVRIHAVVGGQGPPLLLLPAWPQFWYQWRLIMPELAEHFSVVAADVRGVGGSDKPARGYDVAALAGDMAGLMTRLGHESFAVAGYDLGMLVGYTLSATHPRRVTKLVVGESVLPGVSPSPPLLMPKPQNEYLWHFAFNRLAEINERMVSGREEVYFGHQFTSKAAHPDAISPDAVALYVDAVRDPAALHASFEFYRDETTAEQIGALMAAGPLPIPVLAIGGQYGAGASVAEAMRHAAADVTGVIAPGVGHFLAEEAPGWLTTELTAFLTA</sequence>
<name>A0ABY5DGQ0_9ACTN</name>
<dbReference type="InterPro" id="IPR029058">
    <property type="entry name" value="AB_hydrolase_fold"/>
</dbReference>
<dbReference type="PRINTS" id="PR00412">
    <property type="entry name" value="EPOXHYDRLASE"/>
</dbReference>
<dbReference type="Pfam" id="PF00561">
    <property type="entry name" value="Abhydrolase_1"/>
    <property type="match status" value="1"/>
</dbReference>
<dbReference type="PANTHER" id="PTHR43329">
    <property type="entry name" value="EPOXIDE HYDROLASE"/>
    <property type="match status" value="1"/>
</dbReference>
<gene>
    <name evidence="3" type="ORF">NE857_12155</name>
</gene>
<keyword evidence="4" id="KW-1185">Reference proteome</keyword>
<feature type="domain" description="AB hydrolase-1" evidence="2">
    <location>
        <begin position="40"/>
        <end position="285"/>
    </location>
</feature>
<dbReference type="RefSeq" id="WP_254421073.1">
    <property type="nucleotide sequence ID" value="NZ_BAAAJB010000046.1"/>
</dbReference>
<dbReference type="EMBL" id="CP099837">
    <property type="protein sequence ID" value="USY22287.1"/>
    <property type="molecule type" value="Genomic_DNA"/>
</dbReference>
<protein>
    <submittedName>
        <fullName evidence="3">Alpha/beta hydrolase</fullName>
    </submittedName>
</protein>
<accession>A0ABY5DGQ0</accession>
<keyword evidence="1 3" id="KW-0378">Hydrolase</keyword>
<dbReference type="InterPro" id="IPR000639">
    <property type="entry name" value="Epox_hydrolase-like"/>
</dbReference>
<dbReference type="SUPFAM" id="SSF53474">
    <property type="entry name" value="alpha/beta-Hydrolases"/>
    <property type="match status" value="1"/>
</dbReference>
<evidence type="ECO:0000313" key="4">
    <source>
        <dbReference type="Proteomes" id="UP001055940"/>
    </source>
</evidence>
<dbReference type="Proteomes" id="UP001055940">
    <property type="component" value="Chromosome"/>
</dbReference>
<evidence type="ECO:0000256" key="1">
    <source>
        <dbReference type="ARBA" id="ARBA00022801"/>
    </source>
</evidence>
<organism evidence="3 4">
    <name type="scientific">Nocardiopsis exhalans</name>
    <dbReference type="NCBI Taxonomy" id="163604"/>
    <lineage>
        <taxon>Bacteria</taxon>
        <taxon>Bacillati</taxon>
        <taxon>Actinomycetota</taxon>
        <taxon>Actinomycetes</taxon>
        <taxon>Streptosporangiales</taxon>
        <taxon>Nocardiopsidaceae</taxon>
        <taxon>Nocardiopsis</taxon>
    </lineage>
</organism>
<dbReference type="GO" id="GO:0016787">
    <property type="term" value="F:hydrolase activity"/>
    <property type="evidence" value="ECO:0007669"/>
    <property type="project" value="UniProtKB-KW"/>
</dbReference>
<proteinExistence type="predicted"/>
<dbReference type="Gene3D" id="3.40.50.1820">
    <property type="entry name" value="alpha/beta hydrolase"/>
    <property type="match status" value="1"/>
</dbReference>
<evidence type="ECO:0000313" key="3">
    <source>
        <dbReference type="EMBL" id="USY22287.1"/>
    </source>
</evidence>
<dbReference type="InterPro" id="IPR000073">
    <property type="entry name" value="AB_hydrolase_1"/>
</dbReference>
<reference evidence="3" key="1">
    <citation type="submission" date="2022-06" db="EMBL/GenBank/DDBJ databases">
        <authorList>
            <person name="Ping M."/>
        </authorList>
    </citation>
    <scope>NUCLEOTIDE SEQUENCE</scope>
    <source>
        <strain evidence="3">JCM11759T</strain>
    </source>
</reference>